<dbReference type="AlphaFoldDB" id="A0A7J9NVT2"/>
<protein>
    <submittedName>
        <fullName evidence="1">Uncharacterized protein</fullName>
    </submittedName>
</protein>
<comment type="caution">
    <text evidence="1">The sequence shown here is derived from an EMBL/GenBank/DDBJ whole genome shotgun (WGS) entry which is preliminary data.</text>
</comment>
<dbReference type="Proteomes" id="UP000564425">
    <property type="component" value="Unassembled WGS sequence"/>
</dbReference>
<proteinExistence type="predicted"/>
<gene>
    <name evidence="1" type="ORF">HNP86_001949</name>
</gene>
<evidence type="ECO:0000313" key="2">
    <source>
        <dbReference type="Proteomes" id="UP000564425"/>
    </source>
</evidence>
<sequence length="130" mass="15072">MRIETMKTPGMFDTMSASDMVSLLYAIRAAVHTQLNWKSFQTQIQHGNIFARVIFEMDNFDEIIKKITLPATEALPYEQMKSYPRNSQTPVRLVVEPEYSGLKEIVELIYLRARKLQFNVTDADSVYEFA</sequence>
<evidence type="ECO:0000313" key="1">
    <source>
        <dbReference type="EMBL" id="MBA2851790.1"/>
    </source>
</evidence>
<dbReference type="RefSeq" id="WP_181501610.1">
    <property type="nucleotide sequence ID" value="NZ_JACDUH010000003.1"/>
</dbReference>
<dbReference type="EMBL" id="JACDUH010000003">
    <property type="protein sequence ID" value="MBA2851790.1"/>
    <property type="molecule type" value="Genomic_DNA"/>
</dbReference>
<organism evidence="1 2">
    <name type="scientific">Methanococcus maripaludis</name>
    <name type="common">Methanococcus deltae</name>
    <dbReference type="NCBI Taxonomy" id="39152"/>
    <lineage>
        <taxon>Archaea</taxon>
        <taxon>Methanobacteriati</taxon>
        <taxon>Methanobacteriota</taxon>
        <taxon>Methanomada group</taxon>
        <taxon>Methanococci</taxon>
        <taxon>Methanococcales</taxon>
        <taxon>Methanococcaceae</taxon>
        <taxon>Methanococcus</taxon>
    </lineage>
</organism>
<reference evidence="1 2" key="1">
    <citation type="submission" date="2020-07" db="EMBL/GenBank/DDBJ databases">
        <title>Genomic Encyclopedia of Type Strains, Phase IV (KMG-V): Genome sequencing to study the core and pangenomes of soil and plant-associated prokaryotes.</title>
        <authorList>
            <person name="Whitman W."/>
        </authorList>
    </citation>
    <scope>NUCLEOTIDE SEQUENCE [LARGE SCALE GENOMIC DNA]</scope>
    <source>
        <strain evidence="1 2">A1</strain>
    </source>
</reference>
<name>A0A7J9NVT2_METMI</name>
<accession>A0A7J9NVT2</accession>